<keyword evidence="3" id="KW-0808">Transferase</keyword>
<evidence type="ECO:0000256" key="4">
    <source>
        <dbReference type="ARBA" id="ARBA00022741"/>
    </source>
</evidence>
<dbReference type="PANTHER" id="PTHR24363">
    <property type="entry name" value="SERINE/THREONINE PROTEIN KINASE"/>
    <property type="match status" value="1"/>
</dbReference>
<dbReference type="AlphaFoldDB" id="A0A7S4LB78"/>
<dbReference type="Gene3D" id="1.10.510.10">
    <property type="entry name" value="Transferase(Phosphotransferase) domain 1"/>
    <property type="match status" value="1"/>
</dbReference>
<evidence type="ECO:0000259" key="10">
    <source>
        <dbReference type="PROSITE" id="PS50011"/>
    </source>
</evidence>
<keyword evidence="4" id="KW-0547">Nucleotide-binding</keyword>
<sequence length="388" mass="43555">MGNANDSSTNHYASQILHNRYKLVKELGRGGFTVAYEALDLWPPRSRDARVVVKILWNALPLYEEYFNREIHFHQRYGGYTEVPVKTAAYVDRFYDADLQAPCFVQEFIDGTVLVDIVKQMPTFADVHAHVFLNKFLRLLVYLHKNGIVHRDIKPHNIMQDNDGHYWLIDFGICTTVDVGSQPIQTNDSHTGCTSSPRSTTNPDPSAHREPGLHPTSMGISTPFHGSSHDATTIGTMGYMAPEAFTGQSCPASDLYALGWTVLFLLRQGAEAPAFLPNDHALEQLVLGNLPHIQSPQLRRVIVKLCKRRLADRYPTAEAALQDLALVGTEHDAQLQEKEVHLQAHSCLVPGLDTFMVCSPGPRPEPEPEELPDYNPPRQTQRGWLCGW</sequence>
<protein>
    <recommendedName>
        <fullName evidence="1">non-specific serine/threonine protein kinase</fullName>
        <ecNumber evidence="1">2.7.11.1</ecNumber>
    </recommendedName>
</protein>
<dbReference type="GO" id="GO:0005524">
    <property type="term" value="F:ATP binding"/>
    <property type="evidence" value="ECO:0007669"/>
    <property type="project" value="UniProtKB-KW"/>
</dbReference>
<dbReference type="PROSITE" id="PS50011">
    <property type="entry name" value="PROTEIN_KINASE_DOM"/>
    <property type="match status" value="1"/>
</dbReference>
<keyword evidence="6" id="KW-0067">ATP-binding</keyword>
<evidence type="ECO:0000256" key="3">
    <source>
        <dbReference type="ARBA" id="ARBA00022679"/>
    </source>
</evidence>
<name>A0A7S4LB78_9EUGL</name>
<feature type="region of interest" description="Disordered" evidence="9">
    <location>
        <begin position="185"/>
        <end position="225"/>
    </location>
</feature>
<dbReference type="SMART" id="SM00220">
    <property type="entry name" value="S_TKc"/>
    <property type="match status" value="1"/>
</dbReference>
<dbReference type="InterPro" id="IPR000719">
    <property type="entry name" value="Prot_kinase_dom"/>
</dbReference>
<keyword evidence="2" id="KW-0723">Serine/threonine-protein kinase</keyword>
<proteinExistence type="predicted"/>
<feature type="compositionally biased region" description="Polar residues" evidence="9">
    <location>
        <begin position="185"/>
        <end position="204"/>
    </location>
</feature>
<comment type="catalytic activity">
    <reaction evidence="7">
        <text>L-threonyl-[protein] + ATP = O-phospho-L-threonyl-[protein] + ADP + H(+)</text>
        <dbReference type="Rhea" id="RHEA:46608"/>
        <dbReference type="Rhea" id="RHEA-COMP:11060"/>
        <dbReference type="Rhea" id="RHEA-COMP:11605"/>
        <dbReference type="ChEBI" id="CHEBI:15378"/>
        <dbReference type="ChEBI" id="CHEBI:30013"/>
        <dbReference type="ChEBI" id="CHEBI:30616"/>
        <dbReference type="ChEBI" id="CHEBI:61977"/>
        <dbReference type="ChEBI" id="CHEBI:456216"/>
        <dbReference type="EC" id="2.7.11.1"/>
    </reaction>
</comment>
<evidence type="ECO:0000256" key="1">
    <source>
        <dbReference type="ARBA" id="ARBA00012513"/>
    </source>
</evidence>
<evidence type="ECO:0000256" key="5">
    <source>
        <dbReference type="ARBA" id="ARBA00022777"/>
    </source>
</evidence>
<dbReference type="EC" id="2.7.11.1" evidence="1"/>
<dbReference type="GO" id="GO:0004674">
    <property type="term" value="F:protein serine/threonine kinase activity"/>
    <property type="evidence" value="ECO:0007669"/>
    <property type="project" value="UniProtKB-KW"/>
</dbReference>
<dbReference type="PANTHER" id="PTHR24363:SF0">
    <property type="entry name" value="SERINE_THREONINE KINASE LIKE DOMAIN CONTAINING 1"/>
    <property type="match status" value="1"/>
</dbReference>
<gene>
    <name evidence="11" type="ORF">EGYM00163_LOCUS29047</name>
</gene>
<evidence type="ECO:0000256" key="9">
    <source>
        <dbReference type="SAM" id="MobiDB-lite"/>
    </source>
</evidence>
<dbReference type="InterPro" id="IPR011009">
    <property type="entry name" value="Kinase-like_dom_sf"/>
</dbReference>
<evidence type="ECO:0000256" key="8">
    <source>
        <dbReference type="ARBA" id="ARBA00048679"/>
    </source>
</evidence>
<reference evidence="11" key="1">
    <citation type="submission" date="2021-01" db="EMBL/GenBank/DDBJ databases">
        <authorList>
            <person name="Corre E."/>
            <person name="Pelletier E."/>
            <person name="Niang G."/>
            <person name="Scheremetjew M."/>
            <person name="Finn R."/>
            <person name="Kale V."/>
            <person name="Holt S."/>
            <person name="Cochrane G."/>
            <person name="Meng A."/>
            <person name="Brown T."/>
            <person name="Cohen L."/>
        </authorList>
    </citation>
    <scope>NUCLEOTIDE SEQUENCE</scope>
    <source>
        <strain evidence="11">CCMP1594</strain>
    </source>
</reference>
<dbReference type="Gene3D" id="3.30.200.20">
    <property type="entry name" value="Phosphorylase Kinase, domain 1"/>
    <property type="match status" value="1"/>
</dbReference>
<comment type="catalytic activity">
    <reaction evidence="8">
        <text>L-seryl-[protein] + ATP = O-phospho-L-seryl-[protein] + ADP + H(+)</text>
        <dbReference type="Rhea" id="RHEA:17989"/>
        <dbReference type="Rhea" id="RHEA-COMP:9863"/>
        <dbReference type="Rhea" id="RHEA-COMP:11604"/>
        <dbReference type="ChEBI" id="CHEBI:15378"/>
        <dbReference type="ChEBI" id="CHEBI:29999"/>
        <dbReference type="ChEBI" id="CHEBI:30616"/>
        <dbReference type="ChEBI" id="CHEBI:83421"/>
        <dbReference type="ChEBI" id="CHEBI:456216"/>
        <dbReference type="EC" id="2.7.11.1"/>
    </reaction>
</comment>
<feature type="region of interest" description="Disordered" evidence="9">
    <location>
        <begin position="360"/>
        <end position="382"/>
    </location>
</feature>
<organism evidence="11">
    <name type="scientific">Eutreptiella gymnastica</name>
    <dbReference type="NCBI Taxonomy" id="73025"/>
    <lineage>
        <taxon>Eukaryota</taxon>
        <taxon>Discoba</taxon>
        <taxon>Euglenozoa</taxon>
        <taxon>Euglenida</taxon>
        <taxon>Spirocuta</taxon>
        <taxon>Euglenophyceae</taxon>
        <taxon>Eutreptiales</taxon>
        <taxon>Eutreptiaceae</taxon>
        <taxon>Eutreptiella</taxon>
    </lineage>
</organism>
<dbReference type="SUPFAM" id="SSF56112">
    <property type="entry name" value="Protein kinase-like (PK-like)"/>
    <property type="match status" value="1"/>
</dbReference>
<keyword evidence="5" id="KW-0418">Kinase</keyword>
<evidence type="ECO:0000313" key="11">
    <source>
        <dbReference type="EMBL" id="CAE0817879.1"/>
    </source>
</evidence>
<accession>A0A7S4LB78</accession>
<evidence type="ECO:0000256" key="2">
    <source>
        <dbReference type="ARBA" id="ARBA00022527"/>
    </source>
</evidence>
<evidence type="ECO:0000256" key="6">
    <source>
        <dbReference type="ARBA" id="ARBA00022840"/>
    </source>
</evidence>
<dbReference type="Pfam" id="PF00069">
    <property type="entry name" value="Pkinase"/>
    <property type="match status" value="1"/>
</dbReference>
<feature type="domain" description="Protein kinase" evidence="10">
    <location>
        <begin position="21"/>
        <end position="326"/>
    </location>
</feature>
<dbReference type="EMBL" id="HBJA01083226">
    <property type="protein sequence ID" value="CAE0817879.1"/>
    <property type="molecule type" value="Transcribed_RNA"/>
</dbReference>
<evidence type="ECO:0000256" key="7">
    <source>
        <dbReference type="ARBA" id="ARBA00047899"/>
    </source>
</evidence>